<dbReference type="InterPro" id="IPR018490">
    <property type="entry name" value="cNMP-bd_dom_sf"/>
</dbReference>
<dbReference type="PRINTS" id="PR00034">
    <property type="entry name" value="HTHCRP"/>
</dbReference>
<protein>
    <submittedName>
        <fullName evidence="6">Crp/Fnr family transcriptional regulator</fullName>
    </submittedName>
</protein>
<comment type="caution">
    <text evidence="6">The sequence shown here is derived from an EMBL/GenBank/DDBJ whole genome shotgun (WGS) entry which is preliminary data.</text>
</comment>
<dbReference type="PANTHER" id="PTHR24567:SF75">
    <property type="entry name" value="FUMARATE AND NITRATE REDUCTION REGULATORY PROTEIN"/>
    <property type="match status" value="1"/>
</dbReference>
<dbReference type="SUPFAM" id="SSF46785">
    <property type="entry name" value="Winged helix' DNA-binding domain"/>
    <property type="match status" value="1"/>
</dbReference>
<keyword evidence="3" id="KW-0804">Transcription</keyword>
<dbReference type="InterPro" id="IPR050397">
    <property type="entry name" value="Env_Response_Regulators"/>
</dbReference>
<dbReference type="Gene3D" id="1.10.10.10">
    <property type="entry name" value="Winged helix-like DNA-binding domain superfamily/Winged helix DNA-binding domain"/>
    <property type="match status" value="1"/>
</dbReference>
<dbReference type="Pfam" id="PF13545">
    <property type="entry name" value="HTH_Crp_2"/>
    <property type="match status" value="1"/>
</dbReference>
<evidence type="ECO:0000313" key="6">
    <source>
        <dbReference type="EMBL" id="MDT1063706.1"/>
    </source>
</evidence>
<accession>A0ABU3EHH5</accession>
<sequence>MALNVAPHSQQACDTCPIRPHAVCAGSPPDQLVVLEGLKFRRSFTAGQVVVWAGEEMDFVASVVSGVAELGRELEDGRRQMVGLLLTGDFLGRPGRAIAPYTVVAATDMTLCCFRRPQFEQLLTKMPALANRLLEMTLDELDVARDWMLLLGRKSARERIASLLVLLARRESAMIGQIPTDRIAIELPMTREAIADHLGLTLETVSRQLAALKADKVIVLDGKRRVTVPSFAALVAESAAA</sequence>
<dbReference type="SMART" id="SM00419">
    <property type="entry name" value="HTH_CRP"/>
    <property type="match status" value="1"/>
</dbReference>
<name>A0ABU3EHH5_9RHOB</name>
<organism evidence="6 7">
    <name type="scientific">Paracoccus broussonetiae</name>
    <dbReference type="NCBI Taxonomy" id="3075834"/>
    <lineage>
        <taxon>Bacteria</taxon>
        <taxon>Pseudomonadati</taxon>
        <taxon>Pseudomonadota</taxon>
        <taxon>Alphaproteobacteria</taxon>
        <taxon>Rhodobacterales</taxon>
        <taxon>Paracoccaceae</taxon>
        <taxon>Paracoccus</taxon>
    </lineage>
</organism>
<evidence type="ECO:0000256" key="2">
    <source>
        <dbReference type="ARBA" id="ARBA00023125"/>
    </source>
</evidence>
<dbReference type="CDD" id="cd00038">
    <property type="entry name" value="CAP_ED"/>
    <property type="match status" value="1"/>
</dbReference>
<dbReference type="CDD" id="cd00092">
    <property type="entry name" value="HTH_CRP"/>
    <property type="match status" value="1"/>
</dbReference>
<evidence type="ECO:0000313" key="7">
    <source>
        <dbReference type="Proteomes" id="UP001251085"/>
    </source>
</evidence>
<dbReference type="PROSITE" id="PS50042">
    <property type="entry name" value="CNMP_BINDING_3"/>
    <property type="match status" value="1"/>
</dbReference>
<evidence type="ECO:0000256" key="1">
    <source>
        <dbReference type="ARBA" id="ARBA00023015"/>
    </source>
</evidence>
<gene>
    <name evidence="6" type="ORF">RM190_17700</name>
</gene>
<dbReference type="PANTHER" id="PTHR24567">
    <property type="entry name" value="CRP FAMILY TRANSCRIPTIONAL REGULATORY PROTEIN"/>
    <property type="match status" value="1"/>
</dbReference>
<proteinExistence type="predicted"/>
<dbReference type="PROSITE" id="PS51063">
    <property type="entry name" value="HTH_CRP_2"/>
    <property type="match status" value="1"/>
</dbReference>
<dbReference type="InterPro" id="IPR012318">
    <property type="entry name" value="HTH_CRP"/>
</dbReference>
<feature type="domain" description="Cyclic nucleotide-binding" evidence="4">
    <location>
        <begin position="42"/>
        <end position="140"/>
    </location>
</feature>
<evidence type="ECO:0000259" key="5">
    <source>
        <dbReference type="PROSITE" id="PS51063"/>
    </source>
</evidence>
<dbReference type="InterPro" id="IPR000595">
    <property type="entry name" value="cNMP-bd_dom"/>
</dbReference>
<dbReference type="Pfam" id="PF00027">
    <property type="entry name" value="cNMP_binding"/>
    <property type="match status" value="1"/>
</dbReference>
<dbReference type="Gene3D" id="2.60.120.10">
    <property type="entry name" value="Jelly Rolls"/>
    <property type="match status" value="1"/>
</dbReference>
<keyword evidence="2" id="KW-0238">DNA-binding</keyword>
<evidence type="ECO:0000256" key="3">
    <source>
        <dbReference type="ARBA" id="ARBA00023163"/>
    </source>
</evidence>
<evidence type="ECO:0000259" key="4">
    <source>
        <dbReference type="PROSITE" id="PS50042"/>
    </source>
</evidence>
<dbReference type="SUPFAM" id="SSF51206">
    <property type="entry name" value="cAMP-binding domain-like"/>
    <property type="match status" value="1"/>
</dbReference>
<keyword evidence="1" id="KW-0805">Transcription regulation</keyword>
<dbReference type="EMBL" id="JAVRQI010000014">
    <property type="protein sequence ID" value="MDT1063706.1"/>
    <property type="molecule type" value="Genomic_DNA"/>
</dbReference>
<dbReference type="InterPro" id="IPR014710">
    <property type="entry name" value="RmlC-like_jellyroll"/>
</dbReference>
<dbReference type="SMART" id="SM00100">
    <property type="entry name" value="cNMP"/>
    <property type="match status" value="1"/>
</dbReference>
<dbReference type="InterPro" id="IPR036388">
    <property type="entry name" value="WH-like_DNA-bd_sf"/>
</dbReference>
<dbReference type="RefSeq" id="WP_311760796.1">
    <property type="nucleotide sequence ID" value="NZ_JAVRQI010000014.1"/>
</dbReference>
<dbReference type="NCBIfam" id="NF045989">
    <property type="entry name" value="TransRegFnrLRhodb"/>
    <property type="match status" value="1"/>
</dbReference>
<keyword evidence="7" id="KW-1185">Reference proteome</keyword>
<feature type="domain" description="HTH crp-type" evidence="5">
    <location>
        <begin position="154"/>
        <end position="232"/>
    </location>
</feature>
<dbReference type="Proteomes" id="UP001251085">
    <property type="component" value="Unassembled WGS sequence"/>
</dbReference>
<dbReference type="InterPro" id="IPR036390">
    <property type="entry name" value="WH_DNA-bd_sf"/>
</dbReference>
<reference evidence="7" key="1">
    <citation type="submission" date="2023-07" db="EMBL/GenBank/DDBJ databases">
        <title>Characterization of two Paracoccaceae strains isolated from Phycosphere and proposal of Xinfangfangia lacusdiani sp. nov.</title>
        <authorList>
            <person name="Deng Y."/>
            <person name="Zhang Y.Q."/>
        </authorList>
    </citation>
    <scope>NUCLEOTIDE SEQUENCE [LARGE SCALE GENOMIC DNA]</scope>
    <source>
        <strain evidence="7">CPCC 101403</strain>
    </source>
</reference>